<accession>A0A395MGA7</accession>
<keyword evidence="2" id="KW-0472">Membrane</keyword>
<feature type="region of interest" description="Disordered" evidence="1">
    <location>
        <begin position="746"/>
        <end position="769"/>
    </location>
</feature>
<feature type="transmembrane region" description="Helical" evidence="2">
    <location>
        <begin position="713"/>
        <end position="738"/>
    </location>
</feature>
<evidence type="ECO:0000313" key="4">
    <source>
        <dbReference type="Proteomes" id="UP000265631"/>
    </source>
</evidence>
<dbReference type="EMBL" id="PXXK01000318">
    <property type="protein sequence ID" value="RFN46159.1"/>
    <property type="molecule type" value="Genomic_DNA"/>
</dbReference>
<evidence type="ECO:0000313" key="3">
    <source>
        <dbReference type="EMBL" id="RFN46159.1"/>
    </source>
</evidence>
<feature type="compositionally biased region" description="Low complexity" evidence="1">
    <location>
        <begin position="671"/>
        <end position="683"/>
    </location>
</feature>
<reference evidence="3 4" key="1">
    <citation type="journal article" date="2018" name="PLoS Pathog.">
        <title>Evolution of structural diversity of trichothecenes, a family of toxins produced by plant pathogenic and entomopathogenic fungi.</title>
        <authorList>
            <person name="Proctor R.H."/>
            <person name="McCormick S.P."/>
            <person name="Kim H.S."/>
            <person name="Cardoza R.E."/>
            <person name="Stanley A.M."/>
            <person name="Lindo L."/>
            <person name="Kelly A."/>
            <person name="Brown D.W."/>
            <person name="Lee T."/>
            <person name="Vaughan M.M."/>
            <person name="Alexander N.J."/>
            <person name="Busman M."/>
            <person name="Gutierrez S."/>
        </authorList>
    </citation>
    <scope>NUCLEOTIDE SEQUENCE [LARGE SCALE GENOMIC DNA]</scope>
    <source>
        <strain evidence="3 4">NRRL 13405</strain>
    </source>
</reference>
<comment type="caution">
    <text evidence="3">The sequence shown here is derived from an EMBL/GenBank/DDBJ whole genome shotgun (WGS) entry which is preliminary data.</text>
</comment>
<keyword evidence="4" id="KW-1185">Reference proteome</keyword>
<dbReference type="Proteomes" id="UP000265631">
    <property type="component" value="Unassembled WGS sequence"/>
</dbReference>
<keyword evidence="2" id="KW-1133">Transmembrane helix</keyword>
<keyword evidence="2" id="KW-0812">Transmembrane</keyword>
<evidence type="ECO:0000256" key="1">
    <source>
        <dbReference type="SAM" id="MobiDB-lite"/>
    </source>
</evidence>
<dbReference type="AlphaFoldDB" id="A0A395MGA7"/>
<feature type="transmembrane region" description="Helical" evidence="2">
    <location>
        <begin position="71"/>
        <end position="93"/>
    </location>
</feature>
<gene>
    <name evidence="3" type="ORF">FIE12Z_9577</name>
</gene>
<feature type="transmembrane region" description="Helical" evidence="2">
    <location>
        <begin position="438"/>
        <end position="459"/>
    </location>
</feature>
<feature type="transmembrane region" description="Helical" evidence="2">
    <location>
        <begin position="571"/>
        <end position="594"/>
    </location>
</feature>
<feature type="compositionally biased region" description="Polar residues" evidence="1">
    <location>
        <begin position="684"/>
        <end position="700"/>
    </location>
</feature>
<protein>
    <submittedName>
        <fullName evidence="3">Uncharacterized protein</fullName>
    </submittedName>
</protein>
<feature type="region of interest" description="Disordered" evidence="1">
    <location>
        <begin position="665"/>
        <end position="700"/>
    </location>
</feature>
<proteinExistence type="predicted"/>
<organism evidence="3 4">
    <name type="scientific">Fusarium flagelliforme</name>
    <dbReference type="NCBI Taxonomy" id="2675880"/>
    <lineage>
        <taxon>Eukaryota</taxon>
        <taxon>Fungi</taxon>
        <taxon>Dikarya</taxon>
        <taxon>Ascomycota</taxon>
        <taxon>Pezizomycotina</taxon>
        <taxon>Sordariomycetes</taxon>
        <taxon>Hypocreomycetidae</taxon>
        <taxon>Hypocreales</taxon>
        <taxon>Nectriaceae</taxon>
        <taxon>Fusarium</taxon>
        <taxon>Fusarium incarnatum-equiseti species complex</taxon>
    </lineage>
</organism>
<feature type="transmembrane region" description="Helical" evidence="2">
    <location>
        <begin position="541"/>
        <end position="559"/>
    </location>
</feature>
<evidence type="ECO:0000256" key="2">
    <source>
        <dbReference type="SAM" id="Phobius"/>
    </source>
</evidence>
<sequence length="812" mass="92012">MSGSAKTQFEPPSVVELESLSSSPTLRTTWLSNEFEKSSSSCSSSIKIAFIDAWRDISAFERVDSSRCRRVGWQFLAIIWISFLFTLLGFLPIGTARSNATPCRPDGNFQMDANEMFDEDFYYSINWWAAESFFQVTLSWGKLTFTSAKLIDVVWDLVVGRGGQFIMSLVTWHVFTQYLEVSIASKPATYTTVWLVRFRQDTSVLSMIRLVTQFFRQGLASKAAMSVMAATLSLLLAFPTIAGSMTGYTTFNDPYMTSSSGKLFPFRYVRPVAYIIHDGERTSELNDEHVVFWIGGDPSEGNYYPLWRMFDQCFDDKKAYKNECQLQWDVSQYVQQYSFNGSSGNTGETHNKTTTFRGQTIDWPPLNISAYDLPNSFYWGWTEKEAGYYYNDPFRGGPETLYLVDSDLYTSSQLEQNGVCQPTTGEDSGQLYQWGFSFLQLYTVVILLLLWSLALMVLWKQSHETLKLNSRETTSRQWKGLLDLTDTIRCQLKQADIDINNLSDNQLENEIQKILNGGSVSSEYLSAKPFSFWRWLGTKKWWILRVFFITGLLVEEHVLRPVGPRDDEEWLDYFQILLFPPLYAIMSLIVAFTFGNTLKQKVVLFTVAYNTTDTSYVWNASSWDVTTKPWVMNDTDIPVFHFALYASDLDIQLANSGNFNISKTTEDELEPSATSISAPSATSLESESSTNPHHSEPTQIPATEQQNHELSTAALVGISVGVTFAGLLISGIIGICLWRRFRRSQGGSQTSESSTDEPSFSKAELGNTQVLQIGRSEMDSEREAQELWDTQKMAELGDENKVRVVVGLHEAP</sequence>
<dbReference type="STRING" id="2594813.A0A395MGA7"/>
<name>A0A395MGA7_9HYPO</name>
<feature type="compositionally biased region" description="Low complexity" evidence="1">
    <location>
        <begin position="746"/>
        <end position="757"/>
    </location>
</feature>